<dbReference type="SFLD" id="SFLDG00363">
    <property type="entry name" value="AMPS_(cytGST):_Alpha-__Mu-__Pi"/>
    <property type="match status" value="1"/>
</dbReference>
<evidence type="ECO:0000256" key="2">
    <source>
        <dbReference type="ARBA" id="ARBA00022679"/>
    </source>
</evidence>
<protein>
    <recommendedName>
        <fullName evidence="1">glutathione transferase</fullName>
        <ecNumber evidence="1">2.5.1.18</ecNumber>
    </recommendedName>
</protein>
<feature type="domain" description="GST C-terminal" evidence="6">
    <location>
        <begin position="106"/>
        <end position="221"/>
    </location>
</feature>
<dbReference type="EMBL" id="MRZV01000089">
    <property type="protein sequence ID" value="PIK59233.1"/>
    <property type="molecule type" value="Genomic_DNA"/>
</dbReference>
<feature type="coiled-coil region" evidence="4">
    <location>
        <begin position="113"/>
        <end position="140"/>
    </location>
</feature>
<dbReference type="Gene3D" id="3.40.30.10">
    <property type="entry name" value="Glutaredoxin"/>
    <property type="match status" value="1"/>
</dbReference>
<dbReference type="InterPro" id="IPR004046">
    <property type="entry name" value="GST_C"/>
</dbReference>
<dbReference type="Proteomes" id="UP000230750">
    <property type="component" value="Unassembled WGS sequence"/>
</dbReference>
<evidence type="ECO:0000313" key="7">
    <source>
        <dbReference type="EMBL" id="PIK59233.1"/>
    </source>
</evidence>
<dbReference type="PROSITE" id="PS50405">
    <property type="entry name" value="GST_CTER"/>
    <property type="match status" value="1"/>
</dbReference>
<dbReference type="InterPro" id="IPR010987">
    <property type="entry name" value="Glutathione-S-Trfase_C-like"/>
</dbReference>
<organism evidence="7 8">
    <name type="scientific">Stichopus japonicus</name>
    <name type="common">Sea cucumber</name>
    <dbReference type="NCBI Taxonomy" id="307972"/>
    <lineage>
        <taxon>Eukaryota</taxon>
        <taxon>Metazoa</taxon>
        <taxon>Echinodermata</taxon>
        <taxon>Eleutherozoa</taxon>
        <taxon>Echinozoa</taxon>
        <taxon>Holothuroidea</taxon>
        <taxon>Aspidochirotacea</taxon>
        <taxon>Aspidochirotida</taxon>
        <taxon>Stichopodidae</taxon>
        <taxon>Apostichopus</taxon>
    </lineage>
</organism>
<dbReference type="GO" id="GO:0004364">
    <property type="term" value="F:glutathione transferase activity"/>
    <property type="evidence" value="ECO:0007669"/>
    <property type="project" value="UniProtKB-EC"/>
</dbReference>
<dbReference type="FunFam" id="3.40.30.10:FF:000035">
    <property type="entry name" value="hematopoietic prostaglandin D synthase"/>
    <property type="match status" value="1"/>
</dbReference>
<sequence>MQPHSQLLAVSKAISRFFVIMVSYKLTYFNRRGRAEPIRYLFAVADVPFEDHRIDEKEEWPSIKASPSSRYVLGQVPVLEVDGEVVQQSKSIFRFLGREFGFDGDSSWDRLQIDSIIETLNDLENEGRKVSREKNAEKKEKLLQNYLQVVLRRIFGFLESILVGNEGGNGFLVGKKMSIADIMFFTHVHDYLGFIPEANLTEPKLLLLYERIKSNPRLLDG</sequence>
<dbReference type="STRING" id="307972.A0A2G8LG57"/>
<dbReference type="PANTHER" id="PTHR11571:SF224">
    <property type="entry name" value="HEMATOPOIETIC PROSTAGLANDIN D SYNTHASE"/>
    <property type="match status" value="1"/>
</dbReference>
<dbReference type="AlphaFoldDB" id="A0A2G8LG57"/>
<evidence type="ECO:0000259" key="5">
    <source>
        <dbReference type="PROSITE" id="PS50404"/>
    </source>
</evidence>
<comment type="catalytic activity">
    <reaction evidence="3">
        <text>RX + glutathione = an S-substituted glutathione + a halide anion + H(+)</text>
        <dbReference type="Rhea" id="RHEA:16437"/>
        <dbReference type="ChEBI" id="CHEBI:15378"/>
        <dbReference type="ChEBI" id="CHEBI:16042"/>
        <dbReference type="ChEBI" id="CHEBI:17792"/>
        <dbReference type="ChEBI" id="CHEBI:57925"/>
        <dbReference type="ChEBI" id="CHEBI:90779"/>
        <dbReference type="EC" id="2.5.1.18"/>
    </reaction>
</comment>
<reference evidence="7 8" key="1">
    <citation type="journal article" date="2017" name="PLoS Biol.">
        <title>The sea cucumber genome provides insights into morphological evolution and visceral regeneration.</title>
        <authorList>
            <person name="Zhang X."/>
            <person name="Sun L."/>
            <person name="Yuan J."/>
            <person name="Sun Y."/>
            <person name="Gao Y."/>
            <person name="Zhang L."/>
            <person name="Li S."/>
            <person name="Dai H."/>
            <person name="Hamel J.F."/>
            <person name="Liu C."/>
            <person name="Yu Y."/>
            <person name="Liu S."/>
            <person name="Lin W."/>
            <person name="Guo K."/>
            <person name="Jin S."/>
            <person name="Xu P."/>
            <person name="Storey K.B."/>
            <person name="Huan P."/>
            <person name="Zhang T."/>
            <person name="Zhou Y."/>
            <person name="Zhang J."/>
            <person name="Lin C."/>
            <person name="Li X."/>
            <person name="Xing L."/>
            <person name="Huo D."/>
            <person name="Sun M."/>
            <person name="Wang L."/>
            <person name="Mercier A."/>
            <person name="Li F."/>
            <person name="Yang H."/>
            <person name="Xiang J."/>
        </authorList>
    </citation>
    <scope>NUCLEOTIDE SEQUENCE [LARGE SCALE GENOMIC DNA]</scope>
    <source>
        <strain evidence="7">Shaxun</strain>
        <tissue evidence="7">Muscle</tissue>
    </source>
</reference>
<evidence type="ECO:0000256" key="4">
    <source>
        <dbReference type="SAM" id="Coils"/>
    </source>
</evidence>
<dbReference type="PANTHER" id="PTHR11571">
    <property type="entry name" value="GLUTATHIONE S-TRANSFERASE"/>
    <property type="match status" value="1"/>
</dbReference>
<dbReference type="SFLD" id="SFLDG01205">
    <property type="entry name" value="AMPS.1"/>
    <property type="match status" value="1"/>
</dbReference>
<evidence type="ECO:0000313" key="8">
    <source>
        <dbReference type="Proteomes" id="UP000230750"/>
    </source>
</evidence>
<keyword evidence="4" id="KW-0175">Coiled coil</keyword>
<dbReference type="InterPro" id="IPR036282">
    <property type="entry name" value="Glutathione-S-Trfase_C_sf"/>
</dbReference>
<feature type="domain" description="GST N-terminal" evidence="5">
    <location>
        <begin position="22"/>
        <end position="104"/>
    </location>
</feature>
<dbReference type="InterPro" id="IPR036249">
    <property type="entry name" value="Thioredoxin-like_sf"/>
</dbReference>
<dbReference type="GO" id="GO:0006749">
    <property type="term" value="P:glutathione metabolic process"/>
    <property type="evidence" value="ECO:0007669"/>
    <property type="project" value="TreeGrafter"/>
</dbReference>
<dbReference type="InterPro" id="IPR050213">
    <property type="entry name" value="GST_superfamily"/>
</dbReference>
<dbReference type="CDD" id="cd03039">
    <property type="entry name" value="GST_N_Sigma_like"/>
    <property type="match status" value="1"/>
</dbReference>
<dbReference type="PROSITE" id="PS50404">
    <property type="entry name" value="GST_NTER"/>
    <property type="match status" value="1"/>
</dbReference>
<comment type="caution">
    <text evidence="7">The sequence shown here is derived from an EMBL/GenBank/DDBJ whole genome shotgun (WGS) entry which is preliminary data.</text>
</comment>
<dbReference type="SUPFAM" id="SSF52833">
    <property type="entry name" value="Thioredoxin-like"/>
    <property type="match status" value="1"/>
</dbReference>
<evidence type="ECO:0000259" key="6">
    <source>
        <dbReference type="PROSITE" id="PS50405"/>
    </source>
</evidence>
<evidence type="ECO:0000256" key="3">
    <source>
        <dbReference type="ARBA" id="ARBA00047960"/>
    </source>
</evidence>
<gene>
    <name evidence="7" type="ORF">BSL78_03872</name>
</gene>
<dbReference type="Pfam" id="PF14497">
    <property type="entry name" value="GST_C_3"/>
    <property type="match status" value="1"/>
</dbReference>
<dbReference type="InterPro" id="IPR040079">
    <property type="entry name" value="Glutathione_S-Trfase"/>
</dbReference>
<dbReference type="SUPFAM" id="SSF47616">
    <property type="entry name" value="GST C-terminal domain-like"/>
    <property type="match status" value="1"/>
</dbReference>
<keyword evidence="2" id="KW-0808">Transferase</keyword>
<dbReference type="CDD" id="cd03192">
    <property type="entry name" value="GST_C_Sigma_like"/>
    <property type="match status" value="1"/>
</dbReference>
<dbReference type="EC" id="2.5.1.18" evidence="1"/>
<dbReference type="OrthoDB" id="414243at2759"/>
<dbReference type="InterPro" id="IPR004045">
    <property type="entry name" value="Glutathione_S-Trfase_N"/>
</dbReference>
<evidence type="ECO:0000256" key="1">
    <source>
        <dbReference type="ARBA" id="ARBA00012452"/>
    </source>
</evidence>
<keyword evidence="8" id="KW-1185">Reference proteome</keyword>
<dbReference type="FunFam" id="1.20.1050.10:FF:000030">
    <property type="entry name" value="Glutathione S-transferase S1"/>
    <property type="match status" value="1"/>
</dbReference>
<name>A0A2G8LG57_STIJA</name>
<dbReference type="Pfam" id="PF02798">
    <property type="entry name" value="GST_N"/>
    <property type="match status" value="1"/>
</dbReference>
<accession>A0A2G8LG57</accession>
<proteinExistence type="predicted"/>
<dbReference type="SFLD" id="SFLDS00019">
    <property type="entry name" value="Glutathione_Transferase_(cytos"/>
    <property type="match status" value="1"/>
</dbReference>
<dbReference type="Gene3D" id="1.20.1050.10">
    <property type="match status" value="1"/>
</dbReference>